<name>A0A382FVV4_9ZZZZ</name>
<sequence>MIIPISQAYGHGLGIDTTAPLNYEERKILISVEMFPMYFDDSQDTKIRVHAYDKMTEEGISNATFLLSIYKNNEKIFQDSLFSPNGELLIDVEKYDYLTPYFKSGGLYHYEIDIISLDGSDDAVDYLSGYTADVSVVDTTYHKFKNTKNIDTEFRHKSYYDVISNFVYEPSQKTITFEMPFDWEGKNISHIQVVHEEVFFPKALTELISPNYDAKINGIDVFKSNIQIDDYSDEDGRIVHFILLQDHVKFFKNTIKKELSKQAMAPLPDKMYFELIPNNEITFPISVLTTNGDYQVDLSWDPKEIVPGSETRFIYTIRDGVSLDLLYNSNFDFIISNNNKQTHKSSESARIGGGFVDFVFPANGTYTITFDKIRGTEIFTSFTVVVDSSQDSKSSIPDWIKNNAGWWANGQIDDGSFVSGIQWLISNGIMSI</sequence>
<reference evidence="1" key="1">
    <citation type="submission" date="2018-05" db="EMBL/GenBank/DDBJ databases">
        <authorList>
            <person name="Lanie J.A."/>
            <person name="Ng W.-L."/>
            <person name="Kazmierczak K.M."/>
            <person name="Andrzejewski T.M."/>
            <person name="Davidsen T.M."/>
            <person name="Wayne K.J."/>
            <person name="Tettelin H."/>
            <person name="Glass J.I."/>
            <person name="Rusch D."/>
            <person name="Podicherti R."/>
            <person name="Tsui H.-C.T."/>
            <person name="Winkler M.E."/>
        </authorList>
    </citation>
    <scope>NUCLEOTIDE SEQUENCE</scope>
</reference>
<dbReference type="EMBL" id="UINC01052187">
    <property type="protein sequence ID" value="SVB67226.1"/>
    <property type="molecule type" value="Genomic_DNA"/>
</dbReference>
<feature type="non-terminal residue" evidence="1">
    <location>
        <position position="432"/>
    </location>
</feature>
<proteinExistence type="predicted"/>
<evidence type="ECO:0008006" key="2">
    <source>
        <dbReference type="Google" id="ProtNLM"/>
    </source>
</evidence>
<gene>
    <name evidence="1" type="ORF">METZ01_LOCUS220080</name>
</gene>
<evidence type="ECO:0000313" key="1">
    <source>
        <dbReference type="EMBL" id="SVB67226.1"/>
    </source>
</evidence>
<organism evidence="1">
    <name type="scientific">marine metagenome</name>
    <dbReference type="NCBI Taxonomy" id="408172"/>
    <lineage>
        <taxon>unclassified sequences</taxon>
        <taxon>metagenomes</taxon>
        <taxon>ecological metagenomes</taxon>
    </lineage>
</organism>
<protein>
    <recommendedName>
        <fullName evidence="2">Peptidase</fullName>
    </recommendedName>
</protein>
<accession>A0A382FVV4</accession>
<dbReference type="AlphaFoldDB" id="A0A382FVV4"/>